<reference evidence="5 6" key="1">
    <citation type="journal article" date="2018" name="Genome Biol. Evol.">
        <title>Multiple Roots of Fruiting Body Formation in Amoebozoa.</title>
        <authorList>
            <person name="Hillmann F."/>
            <person name="Forbes G."/>
            <person name="Novohradska S."/>
            <person name="Ferling I."/>
            <person name="Riege K."/>
            <person name="Groth M."/>
            <person name="Westermann M."/>
            <person name="Marz M."/>
            <person name="Spaller T."/>
            <person name="Winckler T."/>
            <person name="Schaap P."/>
            <person name="Glockner G."/>
        </authorList>
    </citation>
    <scope>NUCLEOTIDE SEQUENCE [LARGE SCALE GENOMIC DNA]</scope>
    <source>
        <strain evidence="5 6">Jena</strain>
    </source>
</reference>
<evidence type="ECO:0000313" key="6">
    <source>
        <dbReference type="Proteomes" id="UP000241769"/>
    </source>
</evidence>
<name>A0A2P6ND91_9EUKA</name>
<dbReference type="InterPro" id="IPR012334">
    <property type="entry name" value="Pectin_lyas_fold"/>
</dbReference>
<dbReference type="AlphaFoldDB" id="A0A2P6ND91"/>
<dbReference type="Pfam" id="PF24606">
    <property type="entry name" value="CEMIP_beta-hel"/>
    <property type="match status" value="1"/>
</dbReference>
<dbReference type="InterPro" id="IPR052387">
    <property type="entry name" value="Fibrocystin"/>
</dbReference>
<dbReference type="Pfam" id="PF10162">
    <property type="entry name" value="G8"/>
    <property type="match status" value="1"/>
</dbReference>
<evidence type="ECO:0000256" key="2">
    <source>
        <dbReference type="ARBA" id="ARBA00023180"/>
    </source>
</evidence>
<keyword evidence="1 3" id="KW-0732">Signal</keyword>
<gene>
    <name evidence="5" type="ORF">PROFUN_10632</name>
</gene>
<dbReference type="InParanoid" id="A0A2P6ND91"/>
<dbReference type="InterPro" id="IPR019316">
    <property type="entry name" value="G8_domain"/>
</dbReference>
<sequence>MSNRLWLFVFMAFCCGVRAQCPDTSQYTRWSTVASWNTVNATVNIAAGQKVLLDVAPSVVLGVIQVRGTLFVSNKQMELQTQGIVVYSGGSLIVGTATCPITAKVTITLFGRRANAGSDTLGADPTSGAFFGNVAFGSKGIAVAQNGSLQMNGYVNPLGPLWCRLSKTAMQGDTTLTLDTPVYWNTGDSIVISSTDFSEVLDSKLPNTSPMNGVPSPEQSETAVISSISADRKTLTLKTPLSWMHWGINYERAEVGLLTRNIVVKGDNTSESELYGGHVLLRHGQILQITGVEFTRMGQQGILGRYPVHFHMGLDVYDITAALINSSLHDNYQRCISIHGTNGVLVQRNVAYKTYGHCYFLEDGSETNNTFDGNLGVYAKLMYPPLIPSDVQPSMFWIAHPQNTFINNAASSAHVGYWIIPPDRPLGTSGKIWPNMMPRVGSFIGPFADNVAHSCFKDGIQVEDGQDDQGNLVPTKVGWNSDKTSGDNAFLRYLGYKCRRSALWALFIPHASYNHSVMLDAAAQLMIGTSIETLYNVTFVGESDNYGLAVGNRSRSIPSADGKPSYVGGYRSYDNGGGSMLINCTFINFTTTAEKMMGGFVNSNTGQFGTYPDGVCYNCKFINANPMVAGTDVSLYSYNTVSNGLCYADGSGVVIPGGGWMAGNQTLYSTLPGAVPRPESNGYYLKSFHGRMIAMHMPPNVYAQPVRNPRISTDTQIYQEAAGPFAVVRYRPLGSASDGPYLFTVGKAPTPSLGYWSPFFTDGTGRRVAAIPYLDLSIQDAKRGDWNVIAIPVPQGVNYNVTYRDVTISLASRWEDLSPRSMWYNNTNQHLYILVNEDFWTFWDYPNRNDSKVGYSYWGTGMDFYQVRSDCTLDQCSLPGTYVVPPMPSTIPYVLRYDKYRAKFKTPTGQAAAESQVFLQLYPSSLIDGPAVGFQIWHNVPGGSVDLYASWEDRSTGLTLADNVIGQTAFFSMMRINRAFWQAAVDGNLQMSIRSIADGRQLLVGIFQLDDPTAAFVPPSSPSACDIPAYDVMNVFTNGSFSSPNNTAGNNLVANTRGACTTKPLLLTSGNTVFLSNDKQAITVPSKYTSLEFYIRAQASYHNYNFFNISLDVTGPSVRSLINIAPSKSSDFIINSNGWAFVRLSLADMGGNNISSIRFTFDHWYNEKPVLVDQIRFSTAAPIAPVSMERQTFIQSSATTSTSPSSGDHVLKNGGNGLMVCAFTVLALTVLLF</sequence>
<feature type="signal peptide" evidence="3">
    <location>
        <begin position="1"/>
        <end position="19"/>
    </location>
</feature>
<evidence type="ECO:0000256" key="1">
    <source>
        <dbReference type="ARBA" id="ARBA00022729"/>
    </source>
</evidence>
<organism evidence="5 6">
    <name type="scientific">Planoprotostelium fungivorum</name>
    <dbReference type="NCBI Taxonomy" id="1890364"/>
    <lineage>
        <taxon>Eukaryota</taxon>
        <taxon>Amoebozoa</taxon>
        <taxon>Evosea</taxon>
        <taxon>Variosea</taxon>
        <taxon>Cavosteliida</taxon>
        <taxon>Cavosteliaceae</taxon>
        <taxon>Planoprotostelium</taxon>
    </lineage>
</organism>
<dbReference type="PANTHER" id="PTHR46769">
    <property type="entry name" value="POLYCYSTIC KIDNEY AND HEPATIC DISEASE 1 (AUTOSOMAL RECESSIVE)-LIKE 1"/>
    <property type="match status" value="1"/>
</dbReference>
<dbReference type="SMART" id="SM01225">
    <property type="entry name" value="G8"/>
    <property type="match status" value="1"/>
</dbReference>
<dbReference type="STRING" id="1890364.A0A2P6ND91"/>
<dbReference type="Proteomes" id="UP000241769">
    <property type="component" value="Unassembled WGS sequence"/>
</dbReference>
<dbReference type="Gene3D" id="2.160.20.10">
    <property type="entry name" value="Single-stranded right-handed beta-helix, Pectin lyase-like"/>
    <property type="match status" value="1"/>
</dbReference>
<dbReference type="PROSITE" id="PS51484">
    <property type="entry name" value="G8"/>
    <property type="match status" value="1"/>
</dbReference>
<protein>
    <recommendedName>
        <fullName evidence="4">G8 domain-containing protein</fullName>
    </recommendedName>
</protein>
<proteinExistence type="predicted"/>
<dbReference type="PANTHER" id="PTHR46769:SF2">
    <property type="entry name" value="FIBROCYSTIN-L ISOFORM 2 PRECURSOR-RELATED"/>
    <property type="match status" value="1"/>
</dbReference>
<dbReference type="EMBL" id="MDYQ01000114">
    <property type="protein sequence ID" value="PRP81924.1"/>
    <property type="molecule type" value="Genomic_DNA"/>
</dbReference>
<comment type="caution">
    <text evidence="5">The sequence shown here is derived from an EMBL/GenBank/DDBJ whole genome shotgun (WGS) entry which is preliminary data.</text>
</comment>
<dbReference type="InterPro" id="IPR055401">
    <property type="entry name" value="CEMIP_beta-hel_dom"/>
</dbReference>
<feature type="domain" description="G8" evidence="4">
    <location>
        <begin position="34"/>
        <end position="167"/>
    </location>
</feature>
<evidence type="ECO:0000256" key="3">
    <source>
        <dbReference type="SAM" id="SignalP"/>
    </source>
</evidence>
<keyword evidence="2" id="KW-0325">Glycoprotein</keyword>
<feature type="chain" id="PRO_5015179859" description="G8 domain-containing protein" evidence="3">
    <location>
        <begin position="20"/>
        <end position="1233"/>
    </location>
</feature>
<evidence type="ECO:0000259" key="4">
    <source>
        <dbReference type="PROSITE" id="PS51484"/>
    </source>
</evidence>
<accession>A0A2P6ND91</accession>
<dbReference type="OrthoDB" id="14714at2759"/>
<evidence type="ECO:0000313" key="5">
    <source>
        <dbReference type="EMBL" id="PRP81924.1"/>
    </source>
</evidence>
<keyword evidence="6" id="KW-1185">Reference proteome</keyword>